<dbReference type="EMBL" id="JNGW01000039">
    <property type="protein sequence ID" value="KDR52892.1"/>
    <property type="molecule type" value="Genomic_DNA"/>
</dbReference>
<keyword evidence="5" id="KW-1185">Reference proteome</keyword>
<dbReference type="Proteomes" id="UP000027442">
    <property type="component" value="Unassembled WGS sequence"/>
</dbReference>
<organism evidence="4 5">
    <name type="scientific">Hoylesella loescheii DSM 19665 = JCM 12249 = ATCC 15930</name>
    <dbReference type="NCBI Taxonomy" id="1122985"/>
    <lineage>
        <taxon>Bacteria</taxon>
        <taxon>Pseudomonadati</taxon>
        <taxon>Bacteroidota</taxon>
        <taxon>Bacteroidia</taxon>
        <taxon>Bacteroidales</taxon>
        <taxon>Prevotellaceae</taxon>
        <taxon>Hoylesella</taxon>
    </lineage>
</organism>
<comment type="caution">
    <text evidence="4">The sequence shown here is derived from an EMBL/GenBank/DDBJ whole genome shotgun (WGS) entry which is preliminary data.</text>
</comment>
<dbReference type="AlphaFoldDB" id="A0A069QJN8"/>
<dbReference type="PATRIC" id="fig|1122985.7.peg.1074"/>
<evidence type="ECO:0000313" key="5">
    <source>
        <dbReference type="Proteomes" id="UP000027442"/>
    </source>
</evidence>
<evidence type="ECO:0000256" key="1">
    <source>
        <dbReference type="ARBA" id="ARBA00022729"/>
    </source>
</evidence>
<reference evidence="4 5" key="1">
    <citation type="submission" date="2013-08" db="EMBL/GenBank/DDBJ databases">
        <authorList>
            <person name="Weinstock G."/>
            <person name="Sodergren E."/>
            <person name="Wylie T."/>
            <person name="Fulton L."/>
            <person name="Fulton R."/>
            <person name="Fronick C."/>
            <person name="O'Laughlin M."/>
            <person name="Godfrey J."/>
            <person name="Miner T."/>
            <person name="Herter B."/>
            <person name="Appelbaum E."/>
            <person name="Cordes M."/>
            <person name="Lek S."/>
            <person name="Wollam A."/>
            <person name="Pepin K.H."/>
            <person name="Palsikar V.B."/>
            <person name="Mitreva M."/>
            <person name="Wilson R.K."/>
        </authorList>
    </citation>
    <scope>NUCLEOTIDE SEQUENCE [LARGE SCALE GENOMIC DNA]</scope>
    <source>
        <strain evidence="4 5">ATCC 15930</strain>
    </source>
</reference>
<feature type="domain" description="SbsA Ig-like" evidence="3">
    <location>
        <begin position="51"/>
        <end position="150"/>
    </location>
</feature>
<proteinExistence type="predicted"/>
<evidence type="ECO:0000256" key="2">
    <source>
        <dbReference type="SAM" id="MobiDB-lite"/>
    </source>
</evidence>
<evidence type="ECO:0000259" key="3">
    <source>
        <dbReference type="Pfam" id="PF13205"/>
    </source>
</evidence>
<dbReference type="RefSeq" id="WP_018968451.1">
    <property type="nucleotide sequence ID" value="NZ_KB899230.1"/>
</dbReference>
<keyword evidence="1" id="KW-0732">Signal</keyword>
<dbReference type="HOGENOM" id="CLU_014237_0_0_10"/>
<protein>
    <recommendedName>
        <fullName evidence="3">SbsA Ig-like domain-containing protein</fullName>
    </recommendedName>
</protein>
<dbReference type="eggNOG" id="COG4704">
    <property type="taxonomic scope" value="Bacteria"/>
</dbReference>
<gene>
    <name evidence="4" type="ORF">HMPREF1991_01036</name>
</gene>
<accession>A0A069QJN8</accession>
<dbReference type="GO" id="GO:0030246">
    <property type="term" value="F:carbohydrate binding"/>
    <property type="evidence" value="ECO:0007669"/>
    <property type="project" value="InterPro"/>
</dbReference>
<name>A0A069QJN8_HOYLO</name>
<dbReference type="SUPFAM" id="SSF49452">
    <property type="entry name" value="Starch-binding domain-like"/>
    <property type="match status" value="1"/>
</dbReference>
<dbReference type="Pfam" id="PF13205">
    <property type="entry name" value="Big_5"/>
    <property type="match status" value="1"/>
</dbReference>
<evidence type="ECO:0000313" key="4">
    <source>
        <dbReference type="EMBL" id="KDR52892.1"/>
    </source>
</evidence>
<sequence>MKERNNTHLAHNTIRTYAHKGKVWRFALLLFTLALMAACARMGNPDGGWYDETPPRVVGASPAEKATGVNTRKLHIRFNEFIKIDNATENVVVSPPQLEVPDIKAGGKNIDIELKDSLKANTTYTIDFSDAISDNNEGNPLGNYTYSFSTGEHIDTMEVSGWVLDAENLEPIKGILVGLYANLADSAFLKQPMLRVAKTDARGHFVIRGVATGKYRIYALQDVDGDYRLTQKSEQMAFNREIIVPSSKPDVRQDTLWRDSLRIDSISRVSYTHFLPDNVMLRAFTHTQTDRFFTKAERTKPECFSLVFTAGNNELPRLRGLNFKNAEEAFIVMPTAKKDTITYWIKDSMLVNQDTLRIQMQYLGTDTTGNLRLNTDTIEVLSKVPYAKRLKEKQKKAEEWKKAQEKAQKKGDPYEKQMRPEALKVEVKIGNSIAPDENVQIEIPSPLQGLDSTKVHLYSKRDTLWYEARYRLRVRESADSLAPLGTNTLHRRWLELQAEWKPGVEYSLELDSLAFTDIYGVASGKIKQGFKVKEDNEFATLAVTLTALTDSNVVVQLLNAQDAVVKQVRSVAGTANFYYLQPATYYLRLFVDRNGNGRWDTGDFYRNEEPETVYYFPEEIECKANWDATRTWNPTGKPLNEQKPGKITKQKPDKAKAIKRRNRERALELGIPLPPELK</sequence>
<feature type="region of interest" description="Disordered" evidence="2">
    <location>
        <begin position="633"/>
        <end position="678"/>
    </location>
</feature>
<feature type="region of interest" description="Disordered" evidence="2">
    <location>
        <begin position="397"/>
        <end position="416"/>
    </location>
</feature>
<dbReference type="InterPro" id="IPR032812">
    <property type="entry name" value="SbsA_Ig"/>
</dbReference>
<dbReference type="InterPro" id="IPR013784">
    <property type="entry name" value="Carb-bd-like_fold"/>
</dbReference>